<dbReference type="Proteomes" id="UP000245609">
    <property type="component" value="Unassembled WGS sequence"/>
</dbReference>
<proteinExistence type="predicted"/>
<accession>A0A2T9Z8N5</accession>
<evidence type="ECO:0000313" key="2">
    <source>
        <dbReference type="Proteomes" id="UP000245609"/>
    </source>
</evidence>
<reference evidence="1 2" key="1">
    <citation type="journal article" date="2018" name="MBio">
        <title>Comparative Genomics Reveals the Core Gene Toolbox for the Fungus-Insect Symbiosis.</title>
        <authorList>
            <person name="Wang Y."/>
            <person name="Stata M."/>
            <person name="Wang W."/>
            <person name="Stajich J.E."/>
            <person name="White M.M."/>
            <person name="Moncalvo J.M."/>
        </authorList>
    </citation>
    <scope>NUCLEOTIDE SEQUENCE [LARGE SCALE GENOMIC DNA]</scope>
    <source>
        <strain evidence="1 2">SC-DP-2</strain>
    </source>
</reference>
<dbReference type="EMBL" id="MBFS01001495">
    <property type="protein sequence ID" value="PVV00940.1"/>
    <property type="molecule type" value="Genomic_DNA"/>
</dbReference>
<keyword evidence="2" id="KW-1185">Reference proteome</keyword>
<name>A0A2T9Z8N5_9FUNG</name>
<dbReference type="AlphaFoldDB" id="A0A2T9Z8N5"/>
<gene>
    <name evidence="1" type="ORF">BB560_004659</name>
</gene>
<protein>
    <submittedName>
        <fullName evidence="1">Uncharacterized protein</fullName>
    </submittedName>
</protein>
<sequence>MTGPCFLVITDLPLCGSGMNSAEGISIGFVIDICIRSRYHFPDFHHGVTEFTVSFFLSYLLDYLLYQAPGGQHYASSMNTFENLK</sequence>
<organism evidence="1 2">
    <name type="scientific">Smittium megazygosporum</name>
    <dbReference type="NCBI Taxonomy" id="133381"/>
    <lineage>
        <taxon>Eukaryota</taxon>
        <taxon>Fungi</taxon>
        <taxon>Fungi incertae sedis</taxon>
        <taxon>Zoopagomycota</taxon>
        <taxon>Kickxellomycotina</taxon>
        <taxon>Harpellomycetes</taxon>
        <taxon>Harpellales</taxon>
        <taxon>Legeriomycetaceae</taxon>
        <taxon>Smittium</taxon>
    </lineage>
</organism>
<evidence type="ECO:0000313" key="1">
    <source>
        <dbReference type="EMBL" id="PVV00940.1"/>
    </source>
</evidence>
<comment type="caution">
    <text evidence="1">The sequence shown here is derived from an EMBL/GenBank/DDBJ whole genome shotgun (WGS) entry which is preliminary data.</text>
</comment>